<dbReference type="AlphaFoldDB" id="Q5ATS8"/>
<dbReference type="Proteomes" id="UP000000560">
    <property type="component" value="Chromosome V"/>
</dbReference>
<dbReference type="KEGG" id="ani:ANIA_08302"/>
<name>Q5ATS8_EMENI</name>
<dbReference type="VEuPathDB" id="FungiDB:AN8302"/>
<feature type="region of interest" description="Disordered" evidence="1">
    <location>
        <begin position="291"/>
        <end position="334"/>
    </location>
</feature>
<dbReference type="GeneID" id="2868737"/>
<dbReference type="Pfam" id="PF24476">
    <property type="entry name" value="DUF7580"/>
    <property type="match status" value="1"/>
</dbReference>
<dbReference type="OrthoDB" id="3565018at2759"/>
<dbReference type="STRING" id="227321.Q5ATS8"/>
<dbReference type="PANTHER" id="PTHR35186">
    <property type="entry name" value="ANK_REP_REGION DOMAIN-CONTAINING PROTEIN"/>
    <property type="match status" value="1"/>
</dbReference>
<gene>
    <name evidence="3" type="ORF">ANIA_08302</name>
</gene>
<evidence type="ECO:0000256" key="1">
    <source>
        <dbReference type="SAM" id="MobiDB-lite"/>
    </source>
</evidence>
<evidence type="ECO:0000259" key="2">
    <source>
        <dbReference type="Pfam" id="PF24476"/>
    </source>
</evidence>
<dbReference type="InterPro" id="IPR056002">
    <property type="entry name" value="DUF7580"/>
</dbReference>
<reference evidence="4" key="2">
    <citation type="journal article" date="2009" name="Fungal Genet. Biol.">
        <title>The 2008 update of the Aspergillus nidulans genome annotation: a community effort.</title>
        <authorList>
            <person name="Wortman J.R."/>
            <person name="Gilsenan J.M."/>
            <person name="Joardar V."/>
            <person name="Deegan J."/>
            <person name="Clutterbuck J."/>
            <person name="Andersen M.R."/>
            <person name="Archer D."/>
            <person name="Bencina M."/>
            <person name="Braus G."/>
            <person name="Coutinho P."/>
            <person name="von Dohren H."/>
            <person name="Doonan J."/>
            <person name="Driessen A.J."/>
            <person name="Durek P."/>
            <person name="Espeso E."/>
            <person name="Fekete E."/>
            <person name="Flipphi M."/>
            <person name="Estrada C.G."/>
            <person name="Geysens S."/>
            <person name="Goldman G."/>
            <person name="de Groot P.W."/>
            <person name="Hansen K."/>
            <person name="Harris S.D."/>
            <person name="Heinekamp T."/>
            <person name="Helmstaedt K."/>
            <person name="Henrissat B."/>
            <person name="Hofmann G."/>
            <person name="Homan T."/>
            <person name="Horio T."/>
            <person name="Horiuchi H."/>
            <person name="James S."/>
            <person name="Jones M."/>
            <person name="Karaffa L."/>
            <person name="Karanyi Z."/>
            <person name="Kato M."/>
            <person name="Keller N."/>
            <person name="Kelly D.E."/>
            <person name="Kiel J.A."/>
            <person name="Kim J.M."/>
            <person name="van der Klei I.J."/>
            <person name="Klis F.M."/>
            <person name="Kovalchuk A."/>
            <person name="Krasevec N."/>
            <person name="Kubicek C.P."/>
            <person name="Liu B."/>
            <person name="Maccabe A."/>
            <person name="Meyer V."/>
            <person name="Mirabito P."/>
            <person name="Miskei M."/>
            <person name="Mos M."/>
            <person name="Mullins J."/>
            <person name="Nelson D.R."/>
            <person name="Nielsen J."/>
            <person name="Oakley B.R."/>
            <person name="Osmani S.A."/>
            <person name="Pakula T."/>
            <person name="Paszewski A."/>
            <person name="Paulsen I."/>
            <person name="Pilsyk S."/>
            <person name="Pocsi I."/>
            <person name="Punt P.J."/>
            <person name="Ram A.F."/>
            <person name="Ren Q."/>
            <person name="Robellet X."/>
            <person name="Robson G."/>
            <person name="Seiboth B."/>
            <person name="van Solingen P."/>
            <person name="Specht T."/>
            <person name="Sun J."/>
            <person name="Taheri-Talesh N."/>
            <person name="Takeshita N."/>
            <person name="Ussery D."/>
            <person name="vanKuyk P.A."/>
            <person name="Visser H."/>
            <person name="van de Vondervoort P.J."/>
            <person name="de Vries R.P."/>
            <person name="Walton J."/>
            <person name="Xiang X."/>
            <person name="Xiong Y."/>
            <person name="Zeng A.P."/>
            <person name="Brandt B.W."/>
            <person name="Cornell M.J."/>
            <person name="van den Hondel C.A."/>
            <person name="Visser J."/>
            <person name="Oliver S.G."/>
            <person name="Turner G."/>
        </authorList>
    </citation>
    <scope>GENOME REANNOTATION</scope>
    <source>
        <strain evidence="4">FGSC A4 / ATCC 38163 / CBS 112.46 / NRRL 194 / M139</strain>
    </source>
</reference>
<keyword evidence="4" id="KW-1185">Reference proteome</keyword>
<protein>
    <recommendedName>
        <fullName evidence="2">DUF7580 domain-containing protein</fullName>
    </recommendedName>
</protein>
<dbReference type="RefSeq" id="XP_681571.1">
    <property type="nucleotide sequence ID" value="XM_676479.1"/>
</dbReference>
<accession>C8VDZ2</accession>
<feature type="compositionally biased region" description="Polar residues" evidence="1">
    <location>
        <begin position="302"/>
        <end position="316"/>
    </location>
</feature>
<sequence>MVTGIEVAGLILGSFPLIISGLEHYGGAFESMKEWIRFRAEFAVFMNALCRQKIFFRQNIEDLLSSVVDSEYDMACMLDDPDNPGWKDPDLEWKLKKRLSGAHEYDCCMDIILSIHTVLGKLESKLHITGDQNHQRLQVAGVSFVRLEFEFRRFTYTLGKKRRQKLMGELEKSNEDTKRLLGNSDRLEPMRKKRTANLPRVFHQFRLQAASLHKAIARALRCTCRAPHSVELLLSRGSENIESGLSSSIQGVKLHVYFPLISGRWAHTASHSSTSSMRYAAEVEMACAPSSENQAWEPGFDDTSTAVSVRSKSTTDPQHEKRGRKVSIVSSRKEAEASSSIPKDAVRILDICASLGSVQDTQPYLGLLHDGEDNCHIVRTVGVSDGILSSSRILQLVPLTTLLDMTPQPESHSIAAVHQIISAPPLAIIPRQERLCIALTLARAVLQLQPGPWLKHTWSKNDVYLFQTKQGTIETQHPVLISHFAIEQPAGPSETLTNTPKAVTGIASYQESRTSLLSLGIIIMELWFGKGIETLPFRNQFLGPDGMNNEFTDFNTAQKWQEQTLEEGGVELHNITRRCIYCAFNAASQDLNNAEFRQAVYDDVAQGLQRILARYEEG</sequence>
<accession>Q5ATS8</accession>
<dbReference type="eggNOG" id="ENOG502SJ7D">
    <property type="taxonomic scope" value="Eukaryota"/>
</dbReference>
<dbReference type="EMBL" id="BN001305">
    <property type="protein sequence ID" value="CBF80266.1"/>
    <property type="molecule type" value="Genomic_DNA"/>
</dbReference>
<evidence type="ECO:0000313" key="4">
    <source>
        <dbReference type="Proteomes" id="UP000000560"/>
    </source>
</evidence>
<dbReference type="InParanoid" id="Q5ATS8"/>
<organism evidence="3 4">
    <name type="scientific">Emericella nidulans (strain FGSC A4 / ATCC 38163 / CBS 112.46 / NRRL 194 / M139)</name>
    <name type="common">Aspergillus nidulans</name>
    <dbReference type="NCBI Taxonomy" id="227321"/>
    <lineage>
        <taxon>Eukaryota</taxon>
        <taxon>Fungi</taxon>
        <taxon>Dikarya</taxon>
        <taxon>Ascomycota</taxon>
        <taxon>Pezizomycotina</taxon>
        <taxon>Eurotiomycetes</taxon>
        <taxon>Eurotiomycetidae</taxon>
        <taxon>Eurotiales</taxon>
        <taxon>Aspergillaceae</taxon>
        <taxon>Aspergillus</taxon>
        <taxon>Aspergillus subgen. Nidulantes</taxon>
    </lineage>
</organism>
<feature type="domain" description="DUF7580" evidence="2">
    <location>
        <begin position="203"/>
        <end position="613"/>
    </location>
</feature>
<dbReference type="HOGENOM" id="CLU_026305_3_1_1"/>
<proteinExistence type="predicted"/>
<dbReference type="PANTHER" id="PTHR35186:SF4">
    <property type="entry name" value="PRION-INHIBITION AND PROPAGATION HELO DOMAIN-CONTAINING PROTEIN"/>
    <property type="match status" value="1"/>
</dbReference>
<reference evidence="4" key="1">
    <citation type="journal article" date="2005" name="Nature">
        <title>Sequencing of Aspergillus nidulans and comparative analysis with A. fumigatus and A. oryzae.</title>
        <authorList>
            <person name="Galagan J.E."/>
            <person name="Calvo S.E."/>
            <person name="Cuomo C."/>
            <person name="Ma L.J."/>
            <person name="Wortman J.R."/>
            <person name="Batzoglou S."/>
            <person name="Lee S.I."/>
            <person name="Basturkmen M."/>
            <person name="Spevak C.C."/>
            <person name="Clutterbuck J."/>
            <person name="Kapitonov V."/>
            <person name="Jurka J."/>
            <person name="Scazzocchio C."/>
            <person name="Farman M."/>
            <person name="Butler J."/>
            <person name="Purcell S."/>
            <person name="Harris S."/>
            <person name="Braus G.H."/>
            <person name="Draht O."/>
            <person name="Busch S."/>
            <person name="D'Enfert C."/>
            <person name="Bouchier C."/>
            <person name="Goldman G.H."/>
            <person name="Bell-Pedersen D."/>
            <person name="Griffiths-Jones S."/>
            <person name="Doonan J.H."/>
            <person name="Yu J."/>
            <person name="Vienken K."/>
            <person name="Pain A."/>
            <person name="Freitag M."/>
            <person name="Selker E.U."/>
            <person name="Archer D.B."/>
            <person name="Penalva M.A."/>
            <person name="Oakley B.R."/>
            <person name="Momany M."/>
            <person name="Tanaka T."/>
            <person name="Kumagai T."/>
            <person name="Asai K."/>
            <person name="Machida M."/>
            <person name="Nierman W.C."/>
            <person name="Denning D.W."/>
            <person name="Caddick M."/>
            <person name="Hynes M."/>
            <person name="Paoletti M."/>
            <person name="Fischer R."/>
            <person name="Miller B."/>
            <person name="Dyer P."/>
            <person name="Sachs M.S."/>
            <person name="Osmani S.A."/>
            <person name="Birren B.W."/>
        </authorList>
    </citation>
    <scope>NUCLEOTIDE SEQUENCE [LARGE SCALE GENOMIC DNA]</scope>
    <source>
        <strain evidence="4">FGSC A4 / ATCC 38163 / CBS 112.46 / NRRL 194 / M139</strain>
    </source>
</reference>
<evidence type="ECO:0000313" key="3">
    <source>
        <dbReference type="EMBL" id="CBF80266.1"/>
    </source>
</evidence>
<dbReference type="OMA" id="LCASIQQ"/>